<keyword evidence="7" id="KW-1185">Reference proteome</keyword>
<feature type="domain" description="HipA-like C-terminal" evidence="4">
    <location>
        <begin position="153"/>
        <end position="380"/>
    </location>
</feature>
<dbReference type="EMBL" id="QRGP01000001">
    <property type="protein sequence ID" value="RDV07427.1"/>
    <property type="molecule type" value="Genomic_DNA"/>
</dbReference>
<keyword evidence="3" id="KW-0418">Kinase</keyword>
<dbReference type="Gene3D" id="1.10.1070.20">
    <property type="match status" value="1"/>
</dbReference>
<sequence>MSLPVLDYLVLWWGQQPVGVLSIDKGGAMHFTYGADWLADASALPVSQALPKHTEPYDDALCKAVFGGLLPEEAQRIAVARALGISPDNPFRLLAALGGDVAGALSFLKEGEKPPIFDHKTPPSDPLDDAALLALFERLPRAPMLAGEEGIRLSLAGAQSKLPVILSGAGIRIPRAGEISTHLIKPEPLHFAGLAANEAYCLALARAVGLDAAIAEWRIALDRPYLLVARYDRKHSDEGSTERLHQEDFAQALGVPPQRKYAGDGGPVFADCFALLRRAATRPATEVLKLADAALFNLIIGNADAHAKNFSLLCSDDSHVQLAPLYDLVATHAWPELAPKLAMRFGKAATLEEVDKETFALFAAEAKLGAPYMRIRAAELADKIIFMIAGGFEVPGLADMRKVGDLAAGIANRAERLRIKAGG</sequence>
<comment type="caution">
    <text evidence="6">The sequence shown here is derived from an EMBL/GenBank/DDBJ whole genome shotgun (WGS) entry which is preliminary data.</text>
</comment>
<evidence type="ECO:0000256" key="2">
    <source>
        <dbReference type="ARBA" id="ARBA00022679"/>
    </source>
</evidence>
<dbReference type="Proteomes" id="UP000263833">
    <property type="component" value="Unassembled WGS sequence"/>
</dbReference>
<dbReference type="OrthoDB" id="9805913at2"/>
<accession>A0A371BIS6</accession>
<dbReference type="PANTHER" id="PTHR37419">
    <property type="entry name" value="SERINE/THREONINE-PROTEIN KINASE TOXIN HIPA"/>
    <property type="match status" value="1"/>
</dbReference>
<feature type="domain" description="HipA N-terminal subdomain 1" evidence="5">
    <location>
        <begin position="11"/>
        <end position="107"/>
    </location>
</feature>
<dbReference type="NCBIfam" id="TIGR03071">
    <property type="entry name" value="couple_hipA"/>
    <property type="match status" value="1"/>
</dbReference>
<comment type="similarity">
    <text evidence="1">Belongs to the HipA Ser/Thr kinase family.</text>
</comment>
<evidence type="ECO:0000256" key="3">
    <source>
        <dbReference type="ARBA" id="ARBA00022777"/>
    </source>
</evidence>
<organism evidence="6 7">
    <name type="scientific">Sphingorhabdus pulchriflava</name>
    <dbReference type="NCBI Taxonomy" id="2292257"/>
    <lineage>
        <taxon>Bacteria</taxon>
        <taxon>Pseudomonadati</taxon>
        <taxon>Pseudomonadota</taxon>
        <taxon>Alphaproteobacteria</taxon>
        <taxon>Sphingomonadales</taxon>
        <taxon>Sphingomonadaceae</taxon>
        <taxon>Sphingorhabdus</taxon>
    </lineage>
</organism>
<dbReference type="Pfam" id="PF07804">
    <property type="entry name" value="HipA_C"/>
    <property type="match status" value="1"/>
</dbReference>
<gene>
    <name evidence="6" type="ORF">DXH95_08800</name>
</gene>
<dbReference type="CDD" id="cd17793">
    <property type="entry name" value="HipA"/>
    <property type="match status" value="1"/>
</dbReference>
<dbReference type="InterPro" id="IPR012893">
    <property type="entry name" value="HipA-like_C"/>
</dbReference>
<protein>
    <submittedName>
        <fullName evidence="6">Type II toxin-antitoxin system HipA family toxin</fullName>
    </submittedName>
</protein>
<dbReference type="InterPro" id="IPR017508">
    <property type="entry name" value="HipA_N1"/>
</dbReference>
<dbReference type="PANTHER" id="PTHR37419:SF1">
    <property type="entry name" value="SERINE_THREONINE-PROTEIN KINASE TOXIN HIPA"/>
    <property type="match status" value="1"/>
</dbReference>
<dbReference type="Pfam" id="PF13657">
    <property type="entry name" value="Couple_hipA"/>
    <property type="match status" value="1"/>
</dbReference>
<evidence type="ECO:0000259" key="4">
    <source>
        <dbReference type="Pfam" id="PF07804"/>
    </source>
</evidence>
<dbReference type="AlphaFoldDB" id="A0A371BIS6"/>
<evidence type="ECO:0000313" key="7">
    <source>
        <dbReference type="Proteomes" id="UP000263833"/>
    </source>
</evidence>
<dbReference type="GO" id="GO:0005829">
    <property type="term" value="C:cytosol"/>
    <property type="evidence" value="ECO:0007669"/>
    <property type="project" value="TreeGrafter"/>
</dbReference>
<proteinExistence type="inferred from homology"/>
<dbReference type="InterPro" id="IPR052028">
    <property type="entry name" value="HipA_Ser/Thr_kinase"/>
</dbReference>
<dbReference type="GO" id="GO:0004674">
    <property type="term" value="F:protein serine/threonine kinase activity"/>
    <property type="evidence" value="ECO:0007669"/>
    <property type="project" value="TreeGrafter"/>
</dbReference>
<dbReference type="RefSeq" id="WP_115548974.1">
    <property type="nucleotide sequence ID" value="NZ_QRGP01000001.1"/>
</dbReference>
<evidence type="ECO:0000259" key="5">
    <source>
        <dbReference type="Pfam" id="PF13657"/>
    </source>
</evidence>
<name>A0A371BIS6_9SPHN</name>
<evidence type="ECO:0000256" key="1">
    <source>
        <dbReference type="ARBA" id="ARBA00010164"/>
    </source>
</evidence>
<reference evidence="7" key="1">
    <citation type="submission" date="2018-08" db="EMBL/GenBank/DDBJ databases">
        <authorList>
            <person name="Kim S.-J."/>
            <person name="Jung G.-Y."/>
        </authorList>
    </citation>
    <scope>NUCLEOTIDE SEQUENCE [LARGE SCALE GENOMIC DNA]</scope>
    <source>
        <strain evidence="7">GY_G</strain>
    </source>
</reference>
<keyword evidence="2" id="KW-0808">Transferase</keyword>
<evidence type="ECO:0000313" key="6">
    <source>
        <dbReference type="EMBL" id="RDV07427.1"/>
    </source>
</evidence>